<gene>
    <name evidence="2" type="ORF">L323_11465</name>
</gene>
<accession>U4R0H9</accession>
<feature type="domain" description="Peptidase S74" evidence="1">
    <location>
        <begin position="803"/>
        <end position="893"/>
    </location>
</feature>
<sequence>MGKELKRMRYFDGLFLKAEDYKQDKEYLRRIQGFHNRYLHTWGIVCGLEVKPVIDSSMGVVVTEGAALDLTNVGAYGLEESTSRQIIIYEGHPDNPLDLSDYPAEENIYIFVSYCEIEADRDNEKGQGQEIHLWERGKISCANKKPENCKENIILARVVPKKVEKKINNGDGSVNSYYEVVVDSTCIFEDDVDGTPLRVYAGPYAKVLELKKFIFKLGEDIKAMPYISSIPEADKVNVKQLDINSKYVKFSGDVDVVNDLSFEGKLIHKKDGVVKDEFLTKESFLQLNSKNDDYPDLWDLRDGGLEVFRGGPGVAPDGRIVWFEGDKVWKAGLGNDLYPVVYGATWEKLNNKEKRYFVDDMHGHSKLFSLAKGTTLSVNTEGDISSLANMVFPQKDILFLSGSLSYYGNGKSFANNDVDGPVLTGKKGGILGTVENGQKPILSWKDNGNVGIGTIYPTDTLEVCGSTRMLGGLNPIRFTSQWTAFPDITTNQAEICNDTTVNKALMIVGNQSAGQGRKVAIWDRLDVNGILSINGNMQISEVLTLSSGAGNNGVIFPSNPGGGSQDSAWIKYYPKNGEACTLEIGTSNDSNDNICLLTPSNVGVGTYTPMDKLDVVGTTRFMSSLNPIRFTAKWSGFPDTASGNAEISNDTSDYKTLMIVGNRSGGQGRKVSIWDHLDVNGPLKASGNIQAKGAIIPGVGNCSVKGIMFEKPKNTDDAAWIRYYSDTLRGGGENMTLEIGISNDSNIETYTQNYFVSTCPWNIPNGCGYWTTVTNTIIGNKGDRIRLRASGGTYVEGNFYYTSTKEIKENIKKLKKEKVRSTIESLDPVEFNFKGDRKRKTMGFIAEDVPDILASGDKKAISPMEILTVLVGEVKEQENLIKKLKKKVAALQA</sequence>
<dbReference type="EMBL" id="ATAY01000035">
    <property type="protein sequence ID" value="EPR11617.1"/>
    <property type="molecule type" value="Genomic_DNA"/>
</dbReference>
<evidence type="ECO:0000313" key="2">
    <source>
        <dbReference type="EMBL" id="EPR11617.1"/>
    </source>
</evidence>
<evidence type="ECO:0000313" key="3">
    <source>
        <dbReference type="Proteomes" id="UP000016860"/>
    </source>
</evidence>
<dbReference type="PROSITE" id="PS51688">
    <property type="entry name" value="ICA"/>
    <property type="match status" value="1"/>
</dbReference>
<dbReference type="PATRIC" id="fig|1330534.3.peg.2285"/>
<dbReference type="Proteomes" id="UP000016860">
    <property type="component" value="Unassembled WGS sequence"/>
</dbReference>
<name>U4R0H9_9FIRM</name>
<comment type="caution">
    <text evidence="2">The sequence shown here is derived from an EMBL/GenBank/DDBJ whole genome shotgun (WGS) entry which is preliminary data.</text>
</comment>
<dbReference type="AlphaFoldDB" id="U4R0H9"/>
<dbReference type="OrthoDB" id="2655407at2"/>
<dbReference type="Pfam" id="PF13884">
    <property type="entry name" value="Peptidase_S74"/>
    <property type="match status" value="1"/>
</dbReference>
<organism evidence="2 3">
    <name type="scientific">Ruminiclostridium papyrosolvens C7</name>
    <dbReference type="NCBI Taxonomy" id="1330534"/>
    <lineage>
        <taxon>Bacteria</taxon>
        <taxon>Bacillati</taxon>
        <taxon>Bacillota</taxon>
        <taxon>Clostridia</taxon>
        <taxon>Eubacteriales</taxon>
        <taxon>Oscillospiraceae</taxon>
        <taxon>Ruminiclostridium</taxon>
    </lineage>
</organism>
<evidence type="ECO:0000259" key="1">
    <source>
        <dbReference type="PROSITE" id="PS51688"/>
    </source>
</evidence>
<dbReference type="STRING" id="1330534.L323_11465"/>
<reference evidence="2 3" key="1">
    <citation type="journal article" date="2013" name="Genome Announc.">
        <title>Draft Genome Sequence of the Cellulolytic Bacterium Clostridium papyrosolvens C7 (ATCC 700395).</title>
        <authorList>
            <person name="Zepeda V."/>
            <person name="Dassa B."/>
            <person name="Borovok I."/>
            <person name="Lamed R."/>
            <person name="Bayer E.A."/>
            <person name="Cate J.H."/>
        </authorList>
    </citation>
    <scope>NUCLEOTIDE SEQUENCE [LARGE SCALE GENOMIC DNA]</scope>
    <source>
        <strain evidence="2 3">C7</strain>
    </source>
</reference>
<proteinExistence type="predicted"/>
<dbReference type="RefSeq" id="WP_020815797.1">
    <property type="nucleotide sequence ID" value="NZ_ATAY01000035.1"/>
</dbReference>
<dbReference type="InterPro" id="IPR030392">
    <property type="entry name" value="S74_ICA"/>
</dbReference>
<protein>
    <recommendedName>
        <fullName evidence="1">Peptidase S74 domain-containing protein</fullName>
    </recommendedName>
</protein>